<dbReference type="EMBL" id="VSRR010002531">
    <property type="protein sequence ID" value="MPC31943.1"/>
    <property type="molecule type" value="Genomic_DNA"/>
</dbReference>
<comment type="caution">
    <text evidence="1">The sequence shown here is derived from an EMBL/GenBank/DDBJ whole genome shotgun (WGS) entry which is preliminary data.</text>
</comment>
<dbReference type="AlphaFoldDB" id="A0A5B7EFY8"/>
<gene>
    <name evidence="1" type="ORF">E2C01_025243</name>
</gene>
<dbReference type="Proteomes" id="UP000324222">
    <property type="component" value="Unassembled WGS sequence"/>
</dbReference>
<keyword evidence="2" id="KW-1185">Reference proteome</keyword>
<organism evidence="1 2">
    <name type="scientific">Portunus trituberculatus</name>
    <name type="common">Swimming crab</name>
    <name type="synonym">Neptunus trituberculatus</name>
    <dbReference type="NCBI Taxonomy" id="210409"/>
    <lineage>
        <taxon>Eukaryota</taxon>
        <taxon>Metazoa</taxon>
        <taxon>Ecdysozoa</taxon>
        <taxon>Arthropoda</taxon>
        <taxon>Crustacea</taxon>
        <taxon>Multicrustacea</taxon>
        <taxon>Malacostraca</taxon>
        <taxon>Eumalacostraca</taxon>
        <taxon>Eucarida</taxon>
        <taxon>Decapoda</taxon>
        <taxon>Pleocyemata</taxon>
        <taxon>Brachyura</taxon>
        <taxon>Eubrachyura</taxon>
        <taxon>Portunoidea</taxon>
        <taxon>Portunidae</taxon>
        <taxon>Portuninae</taxon>
        <taxon>Portunus</taxon>
    </lineage>
</organism>
<protein>
    <submittedName>
        <fullName evidence="1">Uncharacterized protein</fullName>
    </submittedName>
</protein>
<accession>A0A5B7EFY8</accession>
<sequence length="70" mass="7904">MKSKIRRRIMGLTGDIDSSLRKNNSTIISLFCRPVMRLLNSTPSGMKARRAQFYGGAEDSVPRNALEGWF</sequence>
<name>A0A5B7EFY8_PORTR</name>
<proteinExistence type="predicted"/>
<reference evidence="1 2" key="1">
    <citation type="submission" date="2019-05" db="EMBL/GenBank/DDBJ databases">
        <title>Another draft genome of Portunus trituberculatus and its Hox gene families provides insights of decapod evolution.</title>
        <authorList>
            <person name="Jeong J.-H."/>
            <person name="Song I."/>
            <person name="Kim S."/>
            <person name="Choi T."/>
            <person name="Kim D."/>
            <person name="Ryu S."/>
            <person name="Kim W."/>
        </authorList>
    </citation>
    <scope>NUCLEOTIDE SEQUENCE [LARGE SCALE GENOMIC DNA]</scope>
    <source>
        <tissue evidence="1">Muscle</tissue>
    </source>
</reference>
<evidence type="ECO:0000313" key="1">
    <source>
        <dbReference type="EMBL" id="MPC31943.1"/>
    </source>
</evidence>
<evidence type="ECO:0000313" key="2">
    <source>
        <dbReference type="Proteomes" id="UP000324222"/>
    </source>
</evidence>